<evidence type="ECO:0000256" key="3">
    <source>
        <dbReference type="ARBA" id="ARBA00022741"/>
    </source>
</evidence>
<protein>
    <submittedName>
        <fullName evidence="10">ATP-binding cassette, subfamily C</fullName>
    </submittedName>
</protein>
<evidence type="ECO:0000256" key="5">
    <source>
        <dbReference type="ARBA" id="ARBA00022989"/>
    </source>
</evidence>
<dbReference type="AlphaFoldDB" id="A0A1G8AF46"/>
<dbReference type="PANTHER" id="PTHR43394">
    <property type="entry name" value="ATP-DEPENDENT PERMEASE MDL1, MITOCHONDRIAL"/>
    <property type="match status" value="1"/>
</dbReference>
<dbReference type="STRING" id="861298.SAMN04488136_11084"/>
<accession>A0A1G8AF46</accession>
<dbReference type="PANTHER" id="PTHR43394:SF1">
    <property type="entry name" value="ATP-BINDING CASSETTE SUB-FAMILY B MEMBER 10, MITOCHONDRIAL"/>
    <property type="match status" value="1"/>
</dbReference>
<keyword evidence="6 7" id="KW-0472">Membrane</keyword>
<dbReference type="GO" id="GO:0015421">
    <property type="term" value="F:ABC-type oligopeptide transporter activity"/>
    <property type="evidence" value="ECO:0007669"/>
    <property type="project" value="TreeGrafter"/>
</dbReference>
<dbReference type="GO" id="GO:0016887">
    <property type="term" value="F:ATP hydrolysis activity"/>
    <property type="evidence" value="ECO:0007669"/>
    <property type="project" value="InterPro"/>
</dbReference>
<evidence type="ECO:0000256" key="6">
    <source>
        <dbReference type="ARBA" id="ARBA00023136"/>
    </source>
</evidence>
<dbReference type="InterPro" id="IPR036640">
    <property type="entry name" value="ABC1_TM_sf"/>
</dbReference>
<dbReference type="EMBL" id="FNDD01000010">
    <property type="protein sequence ID" value="SDH19497.1"/>
    <property type="molecule type" value="Genomic_DNA"/>
</dbReference>
<dbReference type="Proteomes" id="UP000198854">
    <property type="component" value="Unassembled WGS sequence"/>
</dbReference>
<name>A0A1G8AF46_9VIBR</name>
<feature type="domain" description="ABC transporter" evidence="8">
    <location>
        <begin position="322"/>
        <end position="558"/>
    </location>
</feature>
<organism evidence="10 11">
    <name type="scientific">Vibrio xiamenensis</name>
    <dbReference type="NCBI Taxonomy" id="861298"/>
    <lineage>
        <taxon>Bacteria</taxon>
        <taxon>Pseudomonadati</taxon>
        <taxon>Pseudomonadota</taxon>
        <taxon>Gammaproteobacteria</taxon>
        <taxon>Vibrionales</taxon>
        <taxon>Vibrionaceae</taxon>
        <taxon>Vibrio</taxon>
    </lineage>
</organism>
<evidence type="ECO:0000256" key="4">
    <source>
        <dbReference type="ARBA" id="ARBA00022840"/>
    </source>
</evidence>
<keyword evidence="4 10" id="KW-0067">ATP-binding</keyword>
<gene>
    <name evidence="10" type="ORF">SAMN04488136_11084</name>
</gene>
<sequence length="567" mass="63185">MNNIEFFRKKHREIFIFIGIFSAIINLLMLVLPVYSLQLFSRVLSSKSIETLLFLAGIALVLLFLQSTLDFIRGRLLFSAGELFDKACSKQIVEQSLLKSASSVGESRRLSQDMKDAKMSVSAPFNNLMFDLPWSPLFVLIIFAFHPYLGFFAIGAIATLAILALVNLKLTEKNHKAMNDVAFNNGTNLIKLFSHGKDINHFNVAGPLASDWYASNNSLNEQQNQNNFVTTIIQCSIKYVRMTMQIGVLGLGAWLVISDQAQSGVLIASSILLGRALAPVDQSMNQWHNWRRCRAAYKRIEKMFDEAEADNRIELPIDQYNLAVEAATIRDKFDRYTLKQVQFELKTGHTLAIIGPSGSGKSALLNTIKDPSRLAQGKIRVNGISLVEMPASQQADLIGYLPQDIEFFETSVFNNICNFDTSDGVEERVFAAAKLAGIHEWICQLPNAYQTVYGKGGFGLSGGQKQQLALARAVYKQPKILLLDEPDSNLDPQAEQQLLFAIKKLKQLGTSIVVVSHRTKLLSAVDWVVVLEKGQIRDAGKRDEVLERIANNNKVANLRAGRQQNAN</sequence>
<dbReference type="Pfam" id="PF00005">
    <property type="entry name" value="ABC_tran"/>
    <property type="match status" value="1"/>
</dbReference>
<proteinExistence type="predicted"/>
<feature type="transmembrane region" description="Helical" evidence="7">
    <location>
        <begin position="128"/>
        <end position="145"/>
    </location>
</feature>
<evidence type="ECO:0000259" key="9">
    <source>
        <dbReference type="PROSITE" id="PS50929"/>
    </source>
</evidence>
<evidence type="ECO:0000313" key="10">
    <source>
        <dbReference type="EMBL" id="SDH19497.1"/>
    </source>
</evidence>
<evidence type="ECO:0000313" key="11">
    <source>
        <dbReference type="Proteomes" id="UP000198854"/>
    </source>
</evidence>
<feature type="transmembrane region" description="Helical" evidence="7">
    <location>
        <begin position="48"/>
        <end position="65"/>
    </location>
</feature>
<dbReference type="InterPro" id="IPR027417">
    <property type="entry name" value="P-loop_NTPase"/>
</dbReference>
<comment type="subcellular location">
    <subcellularLocation>
        <location evidence="1">Cell membrane</location>
        <topology evidence="1">Multi-pass membrane protein</topology>
    </subcellularLocation>
</comment>
<dbReference type="InterPro" id="IPR039421">
    <property type="entry name" value="Type_1_exporter"/>
</dbReference>
<dbReference type="SUPFAM" id="SSF90123">
    <property type="entry name" value="ABC transporter transmembrane region"/>
    <property type="match status" value="1"/>
</dbReference>
<dbReference type="InterPro" id="IPR003439">
    <property type="entry name" value="ABC_transporter-like_ATP-bd"/>
</dbReference>
<keyword evidence="2 7" id="KW-0812">Transmembrane</keyword>
<feature type="domain" description="ABC transmembrane type-1" evidence="9">
    <location>
        <begin position="16"/>
        <end position="292"/>
    </location>
</feature>
<dbReference type="PROSITE" id="PS50893">
    <property type="entry name" value="ABC_TRANSPORTER_2"/>
    <property type="match status" value="1"/>
</dbReference>
<dbReference type="Gene3D" id="3.40.50.300">
    <property type="entry name" value="P-loop containing nucleotide triphosphate hydrolases"/>
    <property type="match status" value="1"/>
</dbReference>
<keyword evidence="11" id="KW-1185">Reference proteome</keyword>
<evidence type="ECO:0000256" key="2">
    <source>
        <dbReference type="ARBA" id="ARBA00022692"/>
    </source>
</evidence>
<dbReference type="Gene3D" id="1.20.1560.10">
    <property type="entry name" value="ABC transporter type 1, transmembrane domain"/>
    <property type="match status" value="1"/>
</dbReference>
<evidence type="ECO:0000256" key="7">
    <source>
        <dbReference type="SAM" id="Phobius"/>
    </source>
</evidence>
<dbReference type="InterPro" id="IPR011527">
    <property type="entry name" value="ABC1_TM_dom"/>
</dbReference>
<reference evidence="10 11" key="1">
    <citation type="submission" date="2016-10" db="EMBL/GenBank/DDBJ databases">
        <authorList>
            <person name="de Groot N.N."/>
        </authorList>
    </citation>
    <scope>NUCLEOTIDE SEQUENCE [LARGE SCALE GENOMIC DNA]</scope>
    <source>
        <strain evidence="10 11">CGMCC 1.10228</strain>
    </source>
</reference>
<evidence type="ECO:0000256" key="1">
    <source>
        <dbReference type="ARBA" id="ARBA00004651"/>
    </source>
</evidence>
<keyword evidence="5 7" id="KW-1133">Transmembrane helix</keyword>
<dbReference type="InterPro" id="IPR003593">
    <property type="entry name" value="AAA+_ATPase"/>
</dbReference>
<feature type="transmembrane region" description="Helical" evidence="7">
    <location>
        <begin position="151"/>
        <end position="168"/>
    </location>
</feature>
<evidence type="ECO:0000259" key="8">
    <source>
        <dbReference type="PROSITE" id="PS50893"/>
    </source>
</evidence>
<dbReference type="GO" id="GO:0005524">
    <property type="term" value="F:ATP binding"/>
    <property type="evidence" value="ECO:0007669"/>
    <property type="project" value="UniProtKB-KW"/>
</dbReference>
<dbReference type="SUPFAM" id="SSF52540">
    <property type="entry name" value="P-loop containing nucleoside triphosphate hydrolases"/>
    <property type="match status" value="1"/>
</dbReference>
<feature type="transmembrane region" description="Helical" evidence="7">
    <location>
        <begin position="14"/>
        <end position="36"/>
    </location>
</feature>
<keyword evidence="3" id="KW-0547">Nucleotide-binding</keyword>
<dbReference type="GO" id="GO:0005886">
    <property type="term" value="C:plasma membrane"/>
    <property type="evidence" value="ECO:0007669"/>
    <property type="project" value="UniProtKB-SubCell"/>
</dbReference>
<dbReference type="SMART" id="SM00382">
    <property type="entry name" value="AAA"/>
    <property type="match status" value="1"/>
</dbReference>
<dbReference type="PROSITE" id="PS50929">
    <property type="entry name" value="ABC_TM1F"/>
    <property type="match status" value="1"/>
</dbReference>